<sequence>MAKKVAFLQGNEAAAQGALYAGCRFFAGYPITPSTEVAEVLSAELPKVGGKFMQMEDEIGAMAALIGASLTGSKVLTSTSGPGLSLKQENIGYACIAEVPAVIVNVMRGGPSTGMPTGPSQSDVMCAKWGTHGDHPAICLVPASVQEVFEETVRAFNLAEKYRTPVMIMPDEIVAHMRERIVFPEPGELEVIDRKGPSVPPEQYKPYDTSFGDVPPLAAFGSGYKFHVTGLNKMQDGFPTTKAEIVQAEEERQVRKVEANKADIMRWEEYLCDDAEVIVVAFGSTSRSARFAVNEARKNGIKAGLFRLITFWPFPEERLLELSKKVKAFVTPEMNLGMCTGVVKGCIEGNAPVIGIFRVDGEPINPDQILDKMKEVK</sequence>
<dbReference type="NCBIfam" id="NF006412">
    <property type="entry name" value="PRK08659.1"/>
    <property type="match status" value="1"/>
</dbReference>
<dbReference type="SUPFAM" id="SSF52922">
    <property type="entry name" value="TK C-terminal domain-like"/>
    <property type="match status" value="1"/>
</dbReference>
<dbReference type="FunFam" id="3.40.50.920:FF:000013">
    <property type="entry name" value="Ferredoxin oxidoreductase alpha subunit"/>
    <property type="match status" value="1"/>
</dbReference>
<dbReference type="CDD" id="cd07034">
    <property type="entry name" value="TPP_PYR_PFOR_IOR-alpha_like"/>
    <property type="match status" value="1"/>
</dbReference>
<dbReference type="Proteomes" id="UP000007073">
    <property type="component" value="Chromosome"/>
</dbReference>
<evidence type="ECO:0000256" key="1">
    <source>
        <dbReference type="ARBA" id="ARBA00023002"/>
    </source>
</evidence>
<feature type="domain" description="Pyruvate flavodoxin/ferredoxin oxidoreductase pyrimidine binding" evidence="2">
    <location>
        <begin position="17"/>
        <end position="249"/>
    </location>
</feature>
<evidence type="ECO:0000313" key="4">
    <source>
        <dbReference type="EMBL" id="ABB31596.1"/>
    </source>
</evidence>
<dbReference type="FunFam" id="3.40.50.970:FF:000022">
    <property type="entry name" value="2-oxoglutarate ferredoxin oxidoreductase alpha subunit"/>
    <property type="match status" value="1"/>
</dbReference>
<proteinExistence type="predicted"/>
<dbReference type="InterPro" id="IPR009014">
    <property type="entry name" value="Transketo_C/PFOR_II"/>
</dbReference>
<dbReference type="STRING" id="269799.Gmet_1362"/>
<dbReference type="Pfam" id="PF17147">
    <property type="entry name" value="PFOR_II"/>
    <property type="match status" value="1"/>
</dbReference>
<dbReference type="PANTHER" id="PTHR43088">
    <property type="entry name" value="SUBUNIT OF PYRUVATE:FLAVODOXIN OXIDOREDUCTASE-RELATED"/>
    <property type="match status" value="1"/>
</dbReference>
<reference evidence="4 5" key="1">
    <citation type="submission" date="2005-10" db="EMBL/GenBank/DDBJ databases">
        <title>Complete sequence of Geobacter metallireducens GS-15.</title>
        <authorList>
            <consortium name="US DOE Joint Genome Institute"/>
            <person name="Copeland A."/>
            <person name="Lucas S."/>
            <person name="Lapidus A."/>
            <person name="Barry K."/>
            <person name="Detter J.C."/>
            <person name="Glavina T."/>
            <person name="Hammon N."/>
            <person name="Israni S."/>
            <person name="Pitluck S."/>
            <person name="Di Bartolo G."/>
            <person name="Chain P."/>
            <person name="Schmutz J."/>
            <person name="Larimer F."/>
            <person name="Land M."/>
            <person name="Kyrpides N."/>
            <person name="Ivanova N."/>
            <person name="Richardson P."/>
        </authorList>
    </citation>
    <scope>NUCLEOTIDE SEQUENCE [LARGE SCALE GENOMIC DNA]</scope>
    <source>
        <strain evidence="5">ATCC 53774 / DSM 7210 / GS-15</strain>
    </source>
</reference>
<dbReference type="Gene3D" id="3.40.50.920">
    <property type="match status" value="1"/>
</dbReference>
<dbReference type="InterPro" id="IPR033412">
    <property type="entry name" value="PFOR_II"/>
</dbReference>
<dbReference type="InterPro" id="IPR052368">
    <property type="entry name" value="2-oxoacid_oxidoreductase"/>
</dbReference>
<dbReference type="InterPro" id="IPR002880">
    <property type="entry name" value="Pyrv_Fd/Flavodoxin_OxRdtase_N"/>
</dbReference>
<organism evidence="4 5">
    <name type="scientific">Geobacter metallireducens (strain ATCC 53774 / DSM 7210 / GS-15)</name>
    <dbReference type="NCBI Taxonomy" id="269799"/>
    <lineage>
        <taxon>Bacteria</taxon>
        <taxon>Pseudomonadati</taxon>
        <taxon>Thermodesulfobacteriota</taxon>
        <taxon>Desulfuromonadia</taxon>
        <taxon>Geobacterales</taxon>
        <taxon>Geobacteraceae</taxon>
        <taxon>Geobacter</taxon>
    </lineage>
</organism>
<protein>
    <submittedName>
        <fullName evidence="4">2-oxoglutarate:ferredoxin oxidoreductase, alpha subunit</fullName>
    </submittedName>
</protein>
<reference evidence="4 5" key="2">
    <citation type="journal article" date="2009" name="BMC Microbiol.">
        <title>The genome sequence of Geobacter metallireducens: features of metabolism, physiology and regulation common and dissimilar to Geobacter sulfurreducens.</title>
        <authorList>
            <person name="Aklujkar M."/>
            <person name="Krushkal J."/>
            <person name="DiBartolo G."/>
            <person name="Lapidus A."/>
            <person name="Land M.L."/>
            <person name="Lovley D.R."/>
        </authorList>
    </citation>
    <scope>NUCLEOTIDE SEQUENCE [LARGE SCALE GENOMIC DNA]</scope>
    <source>
        <strain evidence="5">ATCC 53774 / DSM 7210 / GS-15</strain>
    </source>
</reference>
<dbReference type="GO" id="GO:0016491">
    <property type="term" value="F:oxidoreductase activity"/>
    <property type="evidence" value="ECO:0007669"/>
    <property type="project" value="UniProtKB-KW"/>
</dbReference>
<dbReference type="Gene3D" id="3.40.50.970">
    <property type="match status" value="1"/>
</dbReference>
<dbReference type="AlphaFoldDB" id="Q39VX8"/>
<dbReference type="InterPro" id="IPR029061">
    <property type="entry name" value="THDP-binding"/>
</dbReference>
<dbReference type="eggNOG" id="COG0674">
    <property type="taxonomic scope" value="Bacteria"/>
</dbReference>
<dbReference type="HOGENOM" id="CLU_017038_0_1_7"/>
<evidence type="ECO:0000259" key="3">
    <source>
        <dbReference type="Pfam" id="PF17147"/>
    </source>
</evidence>
<evidence type="ECO:0000259" key="2">
    <source>
        <dbReference type="Pfam" id="PF01855"/>
    </source>
</evidence>
<name>Q39VX8_GEOMG</name>
<dbReference type="SUPFAM" id="SSF52518">
    <property type="entry name" value="Thiamin diphosphate-binding fold (THDP-binding)"/>
    <property type="match status" value="1"/>
</dbReference>
<dbReference type="EMBL" id="CP000148">
    <property type="protein sequence ID" value="ABB31596.1"/>
    <property type="molecule type" value="Genomic_DNA"/>
</dbReference>
<dbReference type="PANTHER" id="PTHR43088:SF1">
    <property type="entry name" value="SUBUNIT OF PYRUVATE:FLAVODOXIN OXIDOREDUCTASE"/>
    <property type="match status" value="1"/>
</dbReference>
<dbReference type="RefSeq" id="WP_004513146.1">
    <property type="nucleotide sequence ID" value="NC_007517.1"/>
</dbReference>
<dbReference type="KEGG" id="gme:Gmet_1362"/>
<feature type="domain" description="Pyruvate:ferredoxin oxidoreductase core" evidence="3">
    <location>
        <begin position="275"/>
        <end position="369"/>
    </location>
</feature>
<keyword evidence="5" id="KW-1185">Reference proteome</keyword>
<dbReference type="Pfam" id="PF01855">
    <property type="entry name" value="POR_N"/>
    <property type="match status" value="1"/>
</dbReference>
<gene>
    <name evidence="4" type="primary">korA</name>
    <name evidence="4" type="ordered locus">Gmet_1362</name>
</gene>
<accession>Q39VX8</accession>
<evidence type="ECO:0000313" key="5">
    <source>
        <dbReference type="Proteomes" id="UP000007073"/>
    </source>
</evidence>
<keyword evidence="1" id="KW-0560">Oxidoreductase</keyword>